<keyword evidence="5 11" id="KW-0808">Transferase</keyword>
<dbReference type="InterPro" id="IPR029044">
    <property type="entry name" value="Nucleotide-diphossugar_trans"/>
</dbReference>
<evidence type="ECO:0000256" key="4">
    <source>
        <dbReference type="ARBA" id="ARBA00012461"/>
    </source>
</evidence>
<sequence>MSTTASNRRGIILAGGSGTRLHPATLALSKQLLPVYDKPMVYYPLATLMLAGIREILLISTPQDTPRFEALLGDGAKWGIDIRYCVQPSPDGLAQAFILGKSFVDGQPSALVLGDNIFYGHDLQRLLHSATERSAGASVFAYHVHDPERYGVVAFDADKRALSIEEKPRHPQSNYAVTGLYFYDEQVCDIAASIKPSPRGELEITEVNAQYLRQGQLNVEIMGRGYAWLDTGTHDSLLEAGQFIATLERRQGLKVACPEEIAYRSGWISRESLEEMARPMLKNGYGQYLMQIVNSTVF</sequence>
<keyword evidence="8 11" id="KW-0460">Magnesium</keyword>
<evidence type="ECO:0000256" key="7">
    <source>
        <dbReference type="ARBA" id="ARBA00022723"/>
    </source>
</evidence>
<dbReference type="Proteomes" id="UP000529637">
    <property type="component" value="Unassembled WGS sequence"/>
</dbReference>
<keyword evidence="6 11" id="KW-0548">Nucleotidyltransferase</keyword>
<evidence type="ECO:0000256" key="2">
    <source>
        <dbReference type="ARBA" id="ARBA00010480"/>
    </source>
</evidence>
<evidence type="ECO:0000259" key="12">
    <source>
        <dbReference type="Pfam" id="PF00483"/>
    </source>
</evidence>
<evidence type="ECO:0000313" key="13">
    <source>
        <dbReference type="EMBL" id="NUZ08208.1"/>
    </source>
</evidence>
<dbReference type="GO" id="GO:0046872">
    <property type="term" value="F:metal ion binding"/>
    <property type="evidence" value="ECO:0007669"/>
    <property type="project" value="UniProtKB-KW"/>
</dbReference>
<comment type="caution">
    <text evidence="13">The sequence shown here is derived from an EMBL/GenBank/DDBJ whole genome shotgun (WGS) entry which is preliminary data.</text>
</comment>
<evidence type="ECO:0000256" key="1">
    <source>
        <dbReference type="ARBA" id="ARBA00001946"/>
    </source>
</evidence>
<feature type="domain" description="Nucleotidyl transferase" evidence="12">
    <location>
        <begin position="10"/>
        <end position="245"/>
    </location>
</feature>
<dbReference type="EC" id="2.7.7.24" evidence="4 11"/>
<proteinExistence type="inferred from homology"/>
<evidence type="ECO:0000313" key="14">
    <source>
        <dbReference type="Proteomes" id="UP000529637"/>
    </source>
</evidence>
<comment type="subunit">
    <text evidence="3">Homotetramer.</text>
</comment>
<dbReference type="NCBIfam" id="TIGR01207">
    <property type="entry name" value="rmlA"/>
    <property type="match status" value="1"/>
</dbReference>
<keyword evidence="14" id="KW-1185">Reference proteome</keyword>
<dbReference type="InterPro" id="IPR005907">
    <property type="entry name" value="G1P_thy_trans_s"/>
</dbReference>
<dbReference type="Gene3D" id="3.90.550.10">
    <property type="entry name" value="Spore Coat Polysaccharide Biosynthesis Protein SpsA, Chain A"/>
    <property type="match status" value="1"/>
</dbReference>
<dbReference type="CDD" id="cd02538">
    <property type="entry name" value="G1P_TT_short"/>
    <property type="match status" value="1"/>
</dbReference>
<evidence type="ECO:0000256" key="6">
    <source>
        <dbReference type="ARBA" id="ARBA00022695"/>
    </source>
</evidence>
<evidence type="ECO:0000256" key="11">
    <source>
        <dbReference type="RuleBase" id="RU003706"/>
    </source>
</evidence>
<dbReference type="GO" id="GO:0008879">
    <property type="term" value="F:glucose-1-phosphate thymidylyltransferase activity"/>
    <property type="evidence" value="ECO:0007669"/>
    <property type="project" value="UniProtKB-EC"/>
</dbReference>
<reference evidence="13 14" key="1">
    <citation type="submission" date="2020-06" db="EMBL/GenBank/DDBJ databases">
        <title>Schlegella sp. ID0723 isolated from air conditioner.</title>
        <authorList>
            <person name="Kim D.Y."/>
            <person name="Kim D.-U."/>
        </authorList>
    </citation>
    <scope>NUCLEOTIDE SEQUENCE [LARGE SCALE GENOMIC DNA]</scope>
    <source>
        <strain evidence="13 14">ID0723</strain>
    </source>
</reference>
<comment type="cofactor">
    <cofactor evidence="1">
        <name>Mg(2+)</name>
        <dbReference type="ChEBI" id="CHEBI:18420"/>
    </cofactor>
</comment>
<comment type="function">
    <text evidence="9 11">Catalyzes the formation of dTDP-glucose, from dTTP and glucose 1-phosphate, as well as its pyrophosphorolysis.</text>
</comment>
<gene>
    <name evidence="13" type="primary">rfbA</name>
    <name evidence="13" type="ORF">HQN59_20825</name>
</gene>
<evidence type="ECO:0000256" key="10">
    <source>
        <dbReference type="ARBA" id="ARBA00049336"/>
    </source>
</evidence>
<dbReference type="Pfam" id="PF00483">
    <property type="entry name" value="NTP_transferase"/>
    <property type="match status" value="1"/>
</dbReference>
<dbReference type="FunFam" id="3.90.550.10:FF:000023">
    <property type="entry name" value="Glucose-1-phosphate thymidylyltransferase"/>
    <property type="match status" value="1"/>
</dbReference>
<name>A0A7Y6TYF6_9BURK</name>
<dbReference type="InterPro" id="IPR005835">
    <property type="entry name" value="NTP_transferase_dom"/>
</dbReference>
<dbReference type="EMBL" id="JABWMJ010000011">
    <property type="protein sequence ID" value="NUZ08208.1"/>
    <property type="molecule type" value="Genomic_DNA"/>
</dbReference>
<organism evidence="13 14">
    <name type="scientific">Piscinibacter koreensis</name>
    <dbReference type="NCBI Taxonomy" id="2742824"/>
    <lineage>
        <taxon>Bacteria</taxon>
        <taxon>Pseudomonadati</taxon>
        <taxon>Pseudomonadota</taxon>
        <taxon>Betaproteobacteria</taxon>
        <taxon>Burkholderiales</taxon>
        <taxon>Sphaerotilaceae</taxon>
        <taxon>Piscinibacter</taxon>
    </lineage>
</organism>
<comment type="similarity">
    <text evidence="2 11">Belongs to the glucose-1-phosphate thymidylyltransferase family.</text>
</comment>
<evidence type="ECO:0000256" key="9">
    <source>
        <dbReference type="ARBA" id="ARBA00037065"/>
    </source>
</evidence>
<dbReference type="PANTHER" id="PTHR43532:SF1">
    <property type="entry name" value="GLUCOSE-1-PHOSPHATE THYMIDYLYLTRANSFERASE 1"/>
    <property type="match status" value="1"/>
</dbReference>
<dbReference type="AlphaFoldDB" id="A0A7Y6TYF6"/>
<accession>A0A7Y6TYF6</accession>
<evidence type="ECO:0000256" key="5">
    <source>
        <dbReference type="ARBA" id="ARBA00022679"/>
    </source>
</evidence>
<dbReference type="SUPFAM" id="SSF53448">
    <property type="entry name" value="Nucleotide-diphospho-sugar transferases"/>
    <property type="match status" value="1"/>
</dbReference>
<keyword evidence="7 11" id="KW-0479">Metal-binding</keyword>
<dbReference type="PANTHER" id="PTHR43532">
    <property type="entry name" value="GLUCOSE-1-PHOSPHATE THYMIDYLYLTRANSFERASE"/>
    <property type="match status" value="1"/>
</dbReference>
<dbReference type="RefSeq" id="WP_176071042.1">
    <property type="nucleotide sequence ID" value="NZ_JABWMJ010000011.1"/>
</dbReference>
<protein>
    <recommendedName>
        <fullName evidence="4 11">Glucose-1-phosphate thymidylyltransferase</fullName>
        <ecNumber evidence="4 11">2.7.7.24</ecNumber>
    </recommendedName>
</protein>
<evidence type="ECO:0000256" key="3">
    <source>
        <dbReference type="ARBA" id="ARBA00011881"/>
    </source>
</evidence>
<comment type="catalytic activity">
    <reaction evidence="10 11">
        <text>dTTP + alpha-D-glucose 1-phosphate + H(+) = dTDP-alpha-D-glucose + diphosphate</text>
        <dbReference type="Rhea" id="RHEA:15225"/>
        <dbReference type="ChEBI" id="CHEBI:15378"/>
        <dbReference type="ChEBI" id="CHEBI:33019"/>
        <dbReference type="ChEBI" id="CHEBI:37568"/>
        <dbReference type="ChEBI" id="CHEBI:57477"/>
        <dbReference type="ChEBI" id="CHEBI:58601"/>
        <dbReference type="EC" id="2.7.7.24"/>
    </reaction>
</comment>
<evidence type="ECO:0000256" key="8">
    <source>
        <dbReference type="ARBA" id="ARBA00022842"/>
    </source>
</evidence>